<dbReference type="OrthoDB" id="128089at2"/>
<accession>A0A5S4F5N7</accession>
<reference evidence="1 2" key="1">
    <citation type="submission" date="2019-05" db="EMBL/GenBank/DDBJ databases">
        <title>Draft genome sequence of Nonomuraea turkmeniaca DSM 43926.</title>
        <authorList>
            <person name="Saricaoglu S."/>
            <person name="Isik K."/>
        </authorList>
    </citation>
    <scope>NUCLEOTIDE SEQUENCE [LARGE SCALE GENOMIC DNA]</scope>
    <source>
        <strain evidence="1 2">DSM 43926</strain>
    </source>
</reference>
<sequence length="95" mass="10358">MSVLLLWNVVPAGGRCCDGSCRATYRYHAVEFLEAFRVVIINGPRQSGKTTLLRQLEAYRGGTYLTLVAAGLGNQAIARRLHLSDHTSADPGKAR</sequence>
<keyword evidence="2" id="KW-1185">Reference proteome</keyword>
<gene>
    <name evidence="1" type="ORF">ETD86_36350</name>
</gene>
<protein>
    <submittedName>
        <fullName evidence="1">Uncharacterized protein</fullName>
    </submittedName>
</protein>
<evidence type="ECO:0000313" key="1">
    <source>
        <dbReference type="EMBL" id="TMR11258.1"/>
    </source>
</evidence>
<evidence type="ECO:0000313" key="2">
    <source>
        <dbReference type="Proteomes" id="UP000309128"/>
    </source>
</evidence>
<comment type="caution">
    <text evidence="1">The sequence shown here is derived from an EMBL/GenBank/DDBJ whole genome shotgun (WGS) entry which is preliminary data.</text>
</comment>
<dbReference type="AlphaFoldDB" id="A0A5S4F5N7"/>
<name>A0A5S4F5N7_9ACTN</name>
<proteinExistence type="predicted"/>
<dbReference type="EMBL" id="VCKY01000162">
    <property type="protein sequence ID" value="TMR11258.1"/>
    <property type="molecule type" value="Genomic_DNA"/>
</dbReference>
<dbReference type="Proteomes" id="UP000309128">
    <property type="component" value="Unassembled WGS sequence"/>
</dbReference>
<organism evidence="1 2">
    <name type="scientific">Nonomuraea turkmeniaca</name>
    <dbReference type="NCBI Taxonomy" id="103838"/>
    <lineage>
        <taxon>Bacteria</taxon>
        <taxon>Bacillati</taxon>
        <taxon>Actinomycetota</taxon>
        <taxon>Actinomycetes</taxon>
        <taxon>Streptosporangiales</taxon>
        <taxon>Streptosporangiaceae</taxon>
        <taxon>Nonomuraea</taxon>
    </lineage>
</organism>